<keyword evidence="3" id="KW-0963">Cytoplasm</keyword>
<evidence type="ECO:0000313" key="8">
    <source>
        <dbReference type="Proteomes" id="UP000694865"/>
    </source>
</evidence>
<proteinExistence type="inferred from homology"/>
<protein>
    <submittedName>
        <fullName evidence="9">Centrosomal protein of 63 kDa-like</fullName>
    </submittedName>
</protein>
<feature type="coiled-coil region" evidence="5">
    <location>
        <begin position="245"/>
        <end position="392"/>
    </location>
</feature>
<feature type="coiled-coil region" evidence="5">
    <location>
        <begin position="22"/>
        <end position="198"/>
    </location>
</feature>
<gene>
    <name evidence="9" type="primary">LOC100368223</name>
</gene>
<feature type="coiled-coil region" evidence="5">
    <location>
        <begin position="600"/>
        <end position="641"/>
    </location>
</feature>
<dbReference type="Gene3D" id="1.10.287.1490">
    <property type="match status" value="1"/>
</dbReference>
<evidence type="ECO:0000259" key="7">
    <source>
        <dbReference type="Pfam" id="PF25771"/>
    </source>
</evidence>
<dbReference type="PANTHER" id="PTHR18875:SF3">
    <property type="entry name" value="CENTROSOMAL PROTEIN OF 63 KDA"/>
    <property type="match status" value="1"/>
</dbReference>
<evidence type="ECO:0000256" key="2">
    <source>
        <dbReference type="ARBA" id="ARBA00007181"/>
    </source>
</evidence>
<accession>A0ABM0GNY6</accession>
<organism evidence="8 9">
    <name type="scientific">Saccoglossus kowalevskii</name>
    <name type="common">Acorn worm</name>
    <dbReference type="NCBI Taxonomy" id="10224"/>
    <lineage>
        <taxon>Eukaryota</taxon>
        <taxon>Metazoa</taxon>
        <taxon>Hemichordata</taxon>
        <taxon>Enteropneusta</taxon>
        <taxon>Harrimaniidae</taxon>
        <taxon>Saccoglossus</taxon>
    </lineage>
</organism>
<dbReference type="InterPro" id="IPR057656">
    <property type="entry name" value="CEP63/Deup1_CC"/>
</dbReference>
<evidence type="ECO:0000256" key="5">
    <source>
        <dbReference type="SAM" id="Coils"/>
    </source>
</evidence>
<dbReference type="PANTHER" id="PTHR18875">
    <property type="entry name" value="SARCOMA ANTIGEN NY-SAR-24/CYTOSKELETAL PROTEIN SOJO"/>
    <property type="match status" value="1"/>
</dbReference>
<feature type="domain" description="CEP63/Deup1 N-terminal" evidence="6">
    <location>
        <begin position="22"/>
        <end position="298"/>
    </location>
</feature>
<reference evidence="9" key="1">
    <citation type="submission" date="2025-08" db="UniProtKB">
        <authorList>
            <consortium name="RefSeq"/>
        </authorList>
    </citation>
    <scope>IDENTIFICATION</scope>
    <source>
        <tissue evidence="9">Testes</tissue>
    </source>
</reference>
<evidence type="ECO:0000313" key="9">
    <source>
        <dbReference type="RefSeq" id="XP_002734147.2"/>
    </source>
</evidence>
<evidence type="ECO:0000256" key="4">
    <source>
        <dbReference type="ARBA" id="ARBA00023054"/>
    </source>
</evidence>
<keyword evidence="8" id="KW-1185">Reference proteome</keyword>
<dbReference type="RefSeq" id="XP_002734147.2">
    <property type="nucleotide sequence ID" value="XM_002734101.2"/>
</dbReference>
<evidence type="ECO:0000256" key="3">
    <source>
        <dbReference type="ARBA" id="ARBA00022490"/>
    </source>
</evidence>
<evidence type="ECO:0000256" key="1">
    <source>
        <dbReference type="ARBA" id="ARBA00004496"/>
    </source>
</evidence>
<dbReference type="Pfam" id="PF25771">
    <property type="entry name" value="CC_CEP152-bind"/>
    <property type="match status" value="1"/>
</dbReference>
<dbReference type="GeneID" id="100368223"/>
<comment type="similarity">
    <text evidence="2">Belongs to the CEP63 family.</text>
</comment>
<comment type="subcellular location">
    <subcellularLocation>
        <location evidence="1">Cytoplasm</location>
    </subcellularLocation>
</comment>
<dbReference type="Pfam" id="PF17045">
    <property type="entry name" value="CEP63"/>
    <property type="match status" value="1"/>
</dbReference>
<dbReference type="InterPro" id="IPR031470">
    <property type="entry name" value="CEP63/Deup1_N"/>
</dbReference>
<keyword evidence="4 5" id="KW-0175">Coiled coil</keyword>
<evidence type="ECO:0000259" key="6">
    <source>
        <dbReference type="Pfam" id="PF17045"/>
    </source>
</evidence>
<feature type="coiled-coil region" evidence="5">
    <location>
        <begin position="454"/>
        <end position="569"/>
    </location>
</feature>
<dbReference type="Proteomes" id="UP000694865">
    <property type="component" value="Unplaced"/>
</dbReference>
<feature type="domain" description="CEP63/Deup1 CEP152 binding coiled coil" evidence="7">
    <location>
        <begin position="709"/>
        <end position="744"/>
    </location>
</feature>
<name>A0ABM0GNY6_SACKO</name>
<sequence length="748" mass="87991">MMTMMSDFHRQAQEAGLFQGPLSSCEHELQELMRQIDIMVNNKKLEWERDLQGLQSKLESRDNEVITLRAALESKQQQMGRLQQQGNEADRSKKELVTQYEEQVTRLKNEMSNLKRNYERLQKHHNKQSQHAERKRDQVSVELHGNLTELQKIKQKLEEYRLKVKESENQRRSLQQQLQSSESQKKTLLDKCDLMQQQALGYQDQLTKRRQILDNTEMNFRSQLAQAEGQLTRNQETIQHKESMLQKMKTSVEETLASNKQLTEEHNRLIEELQAAQRRTRRIEDELSQVQVELQSRDDLLRIADQEQRQKAKEIIQLEERLNVKSGMIRVMEQGKQQENDIELSHVKQQLVDLEADNRSLRKNEQKILENNSRLQAKLDMTQRECADLNMQLARKIDVIRNLEVTEIKKLNTDLNKTKEKYQSQGHYFSSELDGMRSEINTLTSELHQRDITIASLSNEVSAIERRLRESREQEDRINNELQVSSAQLDALRLENRHLRDSTMNEKLANTKDLQEVETQISELQELQIQYTKTIGKLEEEVSRQRQENSNLTQELSNLKHQYNAALQQTHTSINDIKEKDNKKLRVLEEEFEKRLVGEQEKFECTISKYKAEMKCLQTENSNLQEHLRQQVQNLRRLEGENGVMTEFISNVDQIAKTPPHRSPYALSPIKYADTSINTTQEPLELPSMLPTPEKYEYERPSSRASVTTHFVADERRRGMELEQLLDHHIADLHRNTENTLKKFSGAR</sequence>